<dbReference type="Gene3D" id="3.30.420.10">
    <property type="entry name" value="Ribonuclease H-like superfamily/Ribonuclease H"/>
    <property type="match status" value="1"/>
</dbReference>
<evidence type="ECO:0000313" key="1">
    <source>
        <dbReference type="EMBL" id="KAK4027423.1"/>
    </source>
</evidence>
<gene>
    <name evidence="1" type="ORF">OUZ56_016469</name>
</gene>
<reference evidence="1 2" key="1">
    <citation type="journal article" date="2023" name="Nucleic Acids Res.">
        <title>The hologenome of Daphnia magna reveals possible DNA methylation and microbiome-mediated evolution of the host genome.</title>
        <authorList>
            <person name="Chaturvedi A."/>
            <person name="Li X."/>
            <person name="Dhandapani V."/>
            <person name="Marshall H."/>
            <person name="Kissane S."/>
            <person name="Cuenca-Cambronero M."/>
            <person name="Asole G."/>
            <person name="Calvet F."/>
            <person name="Ruiz-Romero M."/>
            <person name="Marangio P."/>
            <person name="Guigo R."/>
            <person name="Rago D."/>
            <person name="Mirbahai L."/>
            <person name="Eastwood N."/>
            <person name="Colbourne J.K."/>
            <person name="Zhou J."/>
            <person name="Mallon E."/>
            <person name="Orsini L."/>
        </authorList>
    </citation>
    <scope>NUCLEOTIDE SEQUENCE [LARGE SCALE GENOMIC DNA]</scope>
    <source>
        <strain evidence="1">LRV0_1</strain>
    </source>
</reference>
<dbReference type="EMBL" id="JAOYFB010000038">
    <property type="protein sequence ID" value="KAK4027423.1"/>
    <property type="molecule type" value="Genomic_DNA"/>
</dbReference>
<dbReference type="Proteomes" id="UP001234178">
    <property type="component" value="Unassembled WGS sequence"/>
</dbReference>
<keyword evidence="2" id="KW-1185">Reference proteome</keyword>
<accession>A0ABR0AQM5</accession>
<proteinExistence type="predicted"/>
<dbReference type="InterPro" id="IPR036397">
    <property type="entry name" value="RNaseH_sf"/>
</dbReference>
<organism evidence="1 2">
    <name type="scientific">Daphnia magna</name>
    <dbReference type="NCBI Taxonomy" id="35525"/>
    <lineage>
        <taxon>Eukaryota</taxon>
        <taxon>Metazoa</taxon>
        <taxon>Ecdysozoa</taxon>
        <taxon>Arthropoda</taxon>
        <taxon>Crustacea</taxon>
        <taxon>Branchiopoda</taxon>
        <taxon>Diplostraca</taxon>
        <taxon>Cladocera</taxon>
        <taxon>Anomopoda</taxon>
        <taxon>Daphniidae</taxon>
        <taxon>Daphnia</taxon>
    </lineage>
</organism>
<name>A0ABR0AQM5_9CRUS</name>
<evidence type="ECO:0000313" key="2">
    <source>
        <dbReference type="Proteomes" id="UP001234178"/>
    </source>
</evidence>
<comment type="caution">
    <text evidence="1">The sequence shown here is derived from an EMBL/GenBank/DDBJ whole genome shotgun (WGS) entry which is preliminary data.</text>
</comment>
<protein>
    <recommendedName>
        <fullName evidence="3">Transposable element Tcb1 transposase</fullName>
    </recommendedName>
</protein>
<evidence type="ECO:0008006" key="3">
    <source>
        <dbReference type="Google" id="ProtNLM"/>
    </source>
</evidence>
<sequence length="74" mass="8249">MVWGAMSSLGVLPLVKIKGILLKEQFHSLLARKALPGGKQLLDAGFCFQQDNDPKHTALMNIKYLLNQETKVLK</sequence>